<sequence>MKPKHFCSAALCCILILLSACNKDDNDNPLRFYNDTYEVPMGGIRYLGLESGNGDYSLEVEDQRLISAQVEHGWSTPGGSAIYVRGILTGKTTLKVTDAATLESCLLKIKVVDNYEAMQLFRRRGSSLLEDGTAEILPGISDIFLINNRARDVYFFNRTIPTAFSSGLVLVAKGTYTLEPGDGNQTHMTLTFTEGMEYVGTSTDSQKFILHGNPYILHRLDKNLNLNWDTPPTEDTRTSPEPPPSYILEEEGTGKQLSFSFTEQEIPEGILP</sequence>
<accession>A0A7J4XJT0</accession>
<organism evidence="3 4">
    <name type="scientific">Bacteroides salyersiae</name>
    <dbReference type="NCBI Taxonomy" id="291644"/>
    <lineage>
        <taxon>Bacteria</taxon>
        <taxon>Pseudomonadati</taxon>
        <taxon>Bacteroidota</taxon>
        <taxon>Bacteroidia</taxon>
        <taxon>Bacteroidales</taxon>
        <taxon>Bacteroidaceae</taxon>
        <taxon>Bacteroides</taxon>
    </lineage>
</organism>
<feature type="signal peptide" evidence="2">
    <location>
        <begin position="1"/>
        <end position="22"/>
    </location>
</feature>
<dbReference type="Proteomes" id="UP000422221">
    <property type="component" value="Unassembled WGS sequence"/>
</dbReference>
<dbReference type="PROSITE" id="PS51257">
    <property type="entry name" value="PROKAR_LIPOPROTEIN"/>
    <property type="match status" value="1"/>
</dbReference>
<protein>
    <recommendedName>
        <fullName evidence="5">BACON domain-containing protein</fullName>
    </recommendedName>
</protein>
<evidence type="ECO:0008006" key="5">
    <source>
        <dbReference type="Google" id="ProtNLM"/>
    </source>
</evidence>
<evidence type="ECO:0000256" key="2">
    <source>
        <dbReference type="SAM" id="SignalP"/>
    </source>
</evidence>
<name>A0A7J4XJT0_9BACE</name>
<proteinExistence type="predicted"/>
<evidence type="ECO:0000313" key="4">
    <source>
        <dbReference type="Proteomes" id="UP000422221"/>
    </source>
</evidence>
<evidence type="ECO:0000313" key="3">
    <source>
        <dbReference type="EMBL" id="KAA3766312.1"/>
    </source>
</evidence>
<comment type="caution">
    <text evidence="3">The sequence shown here is derived from an EMBL/GenBank/DDBJ whole genome shotgun (WGS) entry which is preliminary data.</text>
</comment>
<dbReference type="RefSeq" id="WP_130059261.1">
    <property type="nucleotide sequence ID" value="NZ_JADNPJ010000011.1"/>
</dbReference>
<reference evidence="3 4" key="1">
    <citation type="journal article" date="2019" name="Nat. Med.">
        <title>A library of human gut bacterial isolates paired with longitudinal multiomics data enables mechanistic microbiome research.</title>
        <authorList>
            <person name="Poyet M."/>
            <person name="Groussin M."/>
            <person name="Gibbons S.M."/>
            <person name="Avila-Pacheco J."/>
            <person name="Jiang X."/>
            <person name="Kearney S.M."/>
            <person name="Perrotta A.R."/>
            <person name="Berdy B."/>
            <person name="Zhao S."/>
            <person name="Lieberman T.D."/>
            <person name="Swanson P.K."/>
            <person name="Smith M."/>
            <person name="Roesemann S."/>
            <person name="Alexander J.E."/>
            <person name="Rich S.A."/>
            <person name="Livny J."/>
            <person name="Vlamakis H."/>
            <person name="Clish C."/>
            <person name="Bullock K."/>
            <person name="Deik A."/>
            <person name="Scott J."/>
            <person name="Pierce K.A."/>
            <person name="Xavier R.J."/>
            <person name="Alm E.J."/>
        </authorList>
    </citation>
    <scope>NUCLEOTIDE SEQUENCE [LARGE SCALE GENOMIC DNA]</scope>
    <source>
        <strain evidence="3 4">BIOML-A10</strain>
    </source>
</reference>
<evidence type="ECO:0000256" key="1">
    <source>
        <dbReference type="SAM" id="MobiDB-lite"/>
    </source>
</evidence>
<keyword evidence="2" id="KW-0732">Signal</keyword>
<gene>
    <name evidence="3" type="ORF">F3F73_09120</name>
</gene>
<dbReference type="EMBL" id="VWMK01000007">
    <property type="protein sequence ID" value="KAA3766312.1"/>
    <property type="molecule type" value="Genomic_DNA"/>
</dbReference>
<feature type="region of interest" description="Disordered" evidence="1">
    <location>
        <begin position="227"/>
        <end position="272"/>
    </location>
</feature>
<feature type="chain" id="PRO_5029853324" description="BACON domain-containing protein" evidence="2">
    <location>
        <begin position="23"/>
        <end position="272"/>
    </location>
</feature>
<dbReference type="AlphaFoldDB" id="A0A7J4XJT0"/>